<comment type="caution">
    <text evidence="1">The sequence shown here is derived from an EMBL/GenBank/DDBJ whole genome shotgun (WGS) entry which is preliminary data.</text>
</comment>
<dbReference type="RefSeq" id="XP_070856746.1">
    <property type="nucleotide sequence ID" value="XM_071001223.1"/>
</dbReference>
<dbReference type="Proteomes" id="UP001610728">
    <property type="component" value="Unassembled WGS sequence"/>
</dbReference>
<accession>A0ABR4MBA0</accession>
<dbReference type="GeneID" id="98120133"/>
<dbReference type="CDD" id="cd09272">
    <property type="entry name" value="RNase_HI_RT_Ty1"/>
    <property type="match status" value="1"/>
</dbReference>
<sequence>MWDSRRQNVVARSTLEAEPISMSDAMAAAMFMKSFATQTGHDIEITGFAENKASLTTANRADATSRATRHIRADHFYIREKVADGSVTDTRHQIADALTKPLSSAPLTKKYNKVLFGGLDPDKPPHESIVIESASTYGREGVLSGALYRLSGVPCMPHFFTIKTHTSCG</sequence>
<protein>
    <submittedName>
        <fullName evidence="1">Importin beta-related nuclear transport receptor</fullName>
    </submittedName>
</protein>
<proteinExistence type="predicted"/>
<dbReference type="EMBL" id="JABSNW010000007">
    <property type="protein sequence ID" value="KAL2885566.1"/>
    <property type="molecule type" value="Genomic_DNA"/>
</dbReference>
<name>A0ABR4MBA0_9PEZI</name>
<keyword evidence="2" id="KW-1185">Reference proteome</keyword>
<organism evidence="1 2">
    <name type="scientific">Ceratocystis lukuohia</name>
    <dbReference type="NCBI Taxonomy" id="2019550"/>
    <lineage>
        <taxon>Eukaryota</taxon>
        <taxon>Fungi</taxon>
        <taxon>Dikarya</taxon>
        <taxon>Ascomycota</taxon>
        <taxon>Pezizomycotina</taxon>
        <taxon>Sordariomycetes</taxon>
        <taxon>Hypocreomycetidae</taxon>
        <taxon>Microascales</taxon>
        <taxon>Ceratocystidaceae</taxon>
        <taxon>Ceratocystis</taxon>
    </lineage>
</organism>
<keyword evidence="1" id="KW-0675">Receptor</keyword>
<reference evidence="1 2" key="1">
    <citation type="submission" date="2020-05" db="EMBL/GenBank/DDBJ databases">
        <title>Ceratocystis lukuohia genome.</title>
        <authorList>
            <person name="Harrington T.C."/>
            <person name="Kim K."/>
            <person name="Mayers C.G."/>
        </authorList>
    </citation>
    <scope>NUCLEOTIDE SEQUENCE [LARGE SCALE GENOMIC DNA]</scope>
    <source>
        <strain evidence="1 2">C4212</strain>
    </source>
</reference>
<evidence type="ECO:0000313" key="1">
    <source>
        <dbReference type="EMBL" id="KAL2885566.1"/>
    </source>
</evidence>
<gene>
    <name evidence="1" type="ORF">HOO65_070028</name>
</gene>
<evidence type="ECO:0000313" key="2">
    <source>
        <dbReference type="Proteomes" id="UP001610728"/>
    </source>
</evidence>